<dbReference type="InterPro" id="IPR000326">
    <property type="entry name" value="PAP2/HPO"/>
</dbReference>
<dbReference type="AlphaFoldDB" id="A0A2H0KD49"/>
<sequence length="234" mass="25753">MKGLFYNLKKNVINIFSRKNLAWIFLACVITYILVVSGFDSWYYEMLSGSTAMTLTFPAIAIGAIVPIFGILLFLWFSARKQSPRRINAGLAMGQAALLGYLISSTLKAFTGRIPPVVSVAENVVAVSREFQFGFWRGGIIVGWPSSHTSVAFAMALTLIILYPEKKWIRYSALLYALYIGIGVSMSVHWFSEFAAGAILGSAIGAVVGTSFKYRYETFFSNGSTVEFGHDASE</sequence>
<reference evidence="3 4" key="1">
    <citation type="submission" date="2017-09" db="EMBL/GenBank/DDBJ databases">
        <title>Depth-based differentiation of microbial function through sediment-hosted aquifers and enrichment of novel symbionts in the deep terrestrial subsurface.</title>
        <authorList>
            <person name="Probst A.J."/>
            <person name="Ladd B."/>
            <person name="Jarett J.K."/>
            <person name="Geller-Mcgrath D.E."/>
            <person name="Sieber C.M."/>
            <person name="Emerson J.B."/>
            <person name="Anantharaman K."/>
            <person name="Thomas B.C."/>
            <person name="Malmstrom R."/>
            <person name="Stieglmeier M."/>
            <person name="Klingl A."/>
            <person name="Woyke T."/>
            <person name="Ryan C.M."/>
            <person name="Banfield J.F."/>
        </authorList>
    </citation>
    <scope>NUCLEOTIDE SEQUENCE [LARGE SCALE GENOMIC DNA]</scope>
    <source>
        <strain evidence="3">CG11_big_fil_rev_8_21_14_0_20_46_11</strain>
    </source>
</reference>
<gene>
    <name evidence="3" type="ORF">COV91_00100</name>
</gene>
<keyword evidence="1" id="KW-0812">Transmembrane</keyword>
<dbReference type="EMBL" id="PCVG01000004">
    <property type="protein sequence ID" value="PIQ69190.1"/>
    <property type="molecule type" value="Genomic_DNA"/>
</dbReference>
<feature type="transmembrane region" description="Helical" evidence="1">
    <location>
        <begin position="21"/>
        <end position="43"/>
    </location>
</feature>
<feature type="domain" description="Phosphatidic acid phosphatase type 2/haloperoxidase" evidence="2">
    <location>
        <begin position="91"/>
        <end position="214"/>
    </location>
</feature>
<dbReference type="InterPro" id="IPR036938">
    <property type="entry name" value="PAP2/HPO_sf"/>
</dbReference>
<dbReference type="Pfam" id="PF01569">
    <property type="entry name" value="PAP2"/>
    <property type="match status" value="1"/>
</dbReference>
<protein>
    <recommendedName>
        <fullName evidence="2">Phosphatidic acid phosphatase type 2/haloperoxidase domain-containing protein</fullName>
    </recommendedName>
</protein>
<feature type="transmembrane region" description="Helical" evidence="1">
    <location>
        <begin position="194"/>
        <end position="212"/>
    </location>
</feature>
<keyword evidence="1" id="KW-1133">Transmembrane helix</keyword>
<feature type="transmembrane region" description="Helical" evidence="1">
    <location>
        <begin position="169"/>
        <end position="188"/>
    </location>
</feature>
<keyword evidence="1" id="KW-0472">Membrane</keyword>
<evidence type="ECO:0000313" key="3">
    <source>
        <dbReference type="EMBL" id="PIQ69190.1"/>
    </source>
</evidence>
<feature type="transmembrane region" description="Helical" evidence="1">
    <location>
        <begin position="55"/>
        <end position="77"/>
    </location>
</feature>
<evidence type="ECO:0000313" key="4">
    <source>
        <dbReference type="Proteomes" id="UP000229342"/>
    </source>
</evidence>
<proteinExistence type="predicted"/>
<feature type="transmembrane region" description="Helical" evidence="1">
    <location>
        <begin position="141"/>
        <end position="162"/>
    </location>
</feature>
<dbReference type="SUPFAM" id="SSF48317">
    <property type="entry name" value="Acid phosphatase/Vanadium-dependent haloperoxidase"/>
    <property type="match status" value="1"/>
</dbReference>
<accession>A0A2H0KD49</accession>
<dbReference type="Gene3D" id="1.20.144.10">
    <property type="entry name" value="Phosphatidic acid phosphatase type 2/haloperoxidase"/>
    <property type="match status" value="1"/>
</dbReference>
<evidence type="ECO:0000259" key="2">
    <source>
        <dbReference type="Pfam" id="PF01569"/>
    </source>
</evidence>
<comment type="caution">
    <text evidence="3">The sequence shown here is derived from an EMBL/GenBank/DDBJ whole genome shotgun (WGS) entry which is preliminary data.</text>
</comment>
<dbReference type="CDD" id="cd01610">
    <property type="entry name" value="PAP2_like"/>
    <property type="match status" value="1"/>
</dbReference>
<evidence type="ECO:0000256" key="1">
    <source>
        <dbReference type="SAM" id="Phobius"/>
    </source>
</evidence>
<organism evidence="3 4">
    <name type="scientific">Candidatus Taylorbacteria bacterium CG11_big_fil_rev_8_21_14_0_20_46_11</name>
    <dbReference type="NCBI Taxonomy" id="1975025"/>
    <lineage>
        <taxon>Bacteria</taxon>
        <taxon>Candidatus Tayloriibacteriota</taxon>
    </lineage>
</organism>
<dbReference type="Proteomes" id="UP000229342">
    <property type="component" value="Unassembled WGS sequence"/>
</dbReference>
<feature type="transmembrane region" description="Helical" evidence="1">
    <location>
        <begin position="89"/>
        <end position="110"/>
    </location>
</feature>
<name>A0A2H0KD49_9BACT</name>